<dbReference type="SUPFAM" id="SSF52540">
    <property type="entry name" value="P-loop containing nucleoside triphosphate hydrolases"/>
    <property type="match status" value="1"/>
</dbReference>
<dbReference type="InterPro" id="IPR017871">
    <property type="entry name" value="ABC_transporter-like_CS"/>
</dbReference>
<proteinExistence type="inferred from homology"/>
<dbReference type="PROSITE" id="PS50893">
    <property type="entry name" value="ABC_TRANSPORTER_2"/>
    <property type="match status" value="1"/>
</dbReference>
<evidence type="ECO:0000256" key="3">
    <source>
        <dbReference type="ARBA" id="ARBA00022448"/>
    </source>
</evidence>
<keyword evidence="5 7" id="KW-0067">ATP-binding</keyword>
<dbReference type="FunFam" id="3.40.50.300:FF:000016">
    <property type="entry name" value="Oligopeptide ABC transporter ATP-binding component"/>
    <property type="match status" value="1"/>
</dbReference>
<dbReference type="GO" id="GO:0055085">
    <property type="term" value="P:transmembrane transport"/>
    <property type="evidence" value="ECO:0007669"/>
    <property type="project" value="UniProtKB-ARBA"/>
</dbReference>
<evidence type="ECO:0000256" key="2">
    <source>
        <dbReference type="ARBA" id="ARBA00005417"/>
    </source>
</evidence>
<dbReference type="PROSITE" id="PS00211">
    <property type="entry name" value="ABC_TRANSPORTER_1"/>
    <property type="match status" value="1"/>
</dbReference>
<keyword evidence="3" id="KW-0813">Transport</keyword>
<reference evidence="7 8" key="1">
    <citation type="submission" date="2016-10" db="EMBL/GenBank/DDBJ databases">
        <authorList>
            <person name="de Groot N.N."/>
        </authorList>
    </citation>
    <scope>NUCLEOTIDE SEQUENCE [LARGE SCALE GENOMIC DNA]</scope>
    <source>
        <strain evidence="7 8">DSM 17890</strain>
    </source>
</reference>
<dbReference type="NCBIfam" id="TIGR01727">
    <property type="entry name" value="oligo_HPY"/>
    <property type="match status" value="1"/>
</dbReference>
<evidence type="ECO:0000256" key="4">
    <source>
        <dbReference type="ARBA" id="ARBA00022741"/>
    </source>
</evidence>
<dbReference type="InterPro" id="IPR003593">
    <property type="entry name" value="AAA+_ATPase"/>
</dbReference>
<dbReference type="Pfam" id="PF08352">
    <property type="entry name" value="oligo_HPY"/>
    <property type="match status" value="1"/>
</dbReference>
<dbReference type="InterPro" id="IPR050319">
    <property type="entry name" value="ABC_transp_ATP-bind"/>
</dbReference>
<evidence type="ECO:0000313" key="8">
    <source>
        <dbReference type="Proteomes" id="UP000199118"/>
    </source>
</evidence>
<dbReference type="InterPro" id="IPR027417">
    <property type="entry name" value="P-loop_NTPase"/>
</dbReference>
<gene>
    <name evidence="7" type="ORF">SAMN05444336_1185</name>
</gene>
<evidence type="ECO:0000256" key="5">
    <source>
        <dbReference type="ARBA" id="ARBA00022840"/>
    </source>
</evidence>
<evidence type="ECO:0000313" key="7">
    <source>
        <dbReference type="EMBL" id="SDX98492.1"/>
    </source>
</evidence>
<dbReference type="CDD" id="cd03257">
    <property type="entry name" value="ABC_NikE_OppD_transporters"/>
    <property type="match status" value="1"/>
</dbReference>
<keyword evidence="4" id="KW-0547">Nucleotide-binding</keyword>
<dbReference type="OrthoDB" id="9802264at2"/>
<dbReference type="Gene3D" id="3.40.50.300">
    <property type="entry name" value="P-loop containing nucleotide triphosphate hydrolases"/>
    <property type="match status" value="1"/>
</dbReference>
<evidence type="ECO:0000256" key="1">
    <source>
        <dbReference type="ARBA" id="ARBA00004417"/>
    </source>
</evidence>
<dbReference type="GO" id="GO:0005524">
    <property type="term" value="F:ATP binding"/>
    <property type="evidence" value="ECO:0007669"/>
    <property type="project" value="UniProtKB-KW"/>
</dbReference>
<dbReference type="GO" id="GO:0015833">
    <property type="term" value="P:peptide transport"/>
    <property type="evidence" value="ECO:0007669"/>
    <property type="project" value="InterPro"/>
</dbReference>
<keyword evidence="8" id="KW-1185">Reference proteome</keyword>
<dbReference type="PANTHER" id="PTHR43776">
    <property type="entry name" value="TRANSPORT ATP-BINDING PROTEIN"/>
    <property type="match status" value="1"/>
</dbReference>
<dbReference type="RefSeq" id="WP_092685655.1">
    <property type="nucleotide sequence ID" value="NZ_FNMZ01000018.1"/>
</dbReference>
<dbReference type="SMART" id="SM00382">
    <property type="entry name" value="AAA"/>
    <property type="match status" value="1"/>
</dbReference>
<dbReference type="InterPro" id="IPR013563">
    <property type="entry name" value="Oligopep_ABC_C"/>
</dbReference>
<feature type="domain" description="ABC transporter" evidence="6">
    <location>
        <begin position="3"/>
        <end position="252"/>
    </location>
</feature>
<evidence type="ECO:0000259" key="6">
    <source>
        <dbReference type="PROSITE" id="PS50893"/>
    </source>
</evidence>
<protein>
    <submittedName>
        <fullName evidence="7">Peptide/nickel transport system ATP-binding protein</fullName>
    </submittedName>
</protein>
<dbReference type="GO" id="GO:0016887">
    <property type="term" value="F:ATP hydrolysis activity"/>
    <property type="evidence" value="ECO:0007669"/>
    <property type="project" value="InterPro"/>
</dbReference>
<dbReference type="AlphaFoldDB" id="A0A1H3G579"/>
<sequence>MLLEVRGLKKHFPVGSGLLGPSGLVKAVDGVSFGVEEGKTYALVGESGCGKTTVAKLILLLERPTAGEVLYRGTSVAGLSGSALGFFRREVQAVFQDPFSSLNPRLRVRSIIAEPIRANENIGRAELDRRIEEALDIVGLPKGAGALFPHEFSGGQRQRIAIARALAMRPKAMVLDEPTSALDVSIRAQILNLLSDIQDEFGVAYLIIAHDLALVEHFSHDTGVMYLGAMVEQGPTETVFGNPQHPYTEALLASAPRPDPDHRPTPDVILGEIGSALNPPSGCRFHPRCPHAFGPCAGTDPAPVDTGPGAWARCHLLTENAMEKAE</sequence>
<dbReference type="Pfam" id="PF00005">
    <property type="entry name" value="ABC_tran"/>
    <property type="match status" value="1"/>
</dbReference>
<comment type="similarity">
    <text evidence="2">Belongs to the ABC transporter superfamily.</text>
</comment>
<organism evidence="7 8">
    <name type="scientific">Albimonas donghaensis</name>
    <dbReference type="NCBI Taxonomy" id="356660"/>
    <lineage>
        <taxon>Bacteria</taxon>
        <taxon>Pseudomonadati</taxon>
        <taxon>Pseudomonadota</taxon>
        <taxon>Alphaproteobacteria</taxon>
        <taxon>Rhodobacterales</taxon>
        <taxon>Paracoccaceae</taxon>
        <taxon>Albimonas</taxon>
    </lineage>
</organism>
<comment type="subcellular location">
    <subcellularLocation>
        <location evidence="1">Cell inner membrane</location>
        <topology evidence="1">Peripheral membrane protein</topology>
    </subcellularLocation>
</comment>
<dbReference type="GO" id="GO:0005886">
    <property type="term" value="C:plasma membrane"/>
    <property type="evidence" value="ECO:0007669"/>
    <property type="project" value="UniProtKB-SubCell"/>
</dbReference>
<dbReference type="InterPro" id="IPR003439">
    <property type="entry name" value="ABC_transporter-like_ATP-bd"/>
</dbReference>
<dbReference type="EMBL" id="FNMZ01000018">
    <property type="protein sequence ID" value="SDX98492.1"/>
    <property type="molecule type" value="Genomic_DNA"/>
</dbReference>
<dbReference type="Proteomes" id="UP000199118">
    <property type="component" value="Unassembled WGS sequence"/>
</dbReference>
<dbReference type="PANTHER" id="PTHR43776:SF7">
    <property type="entry name" value="D,D-DIPEPTIDE TRANSPORT ATP-BINDING PROTEIN DDPF-RELATED"/>
    <property type="match status" value="1"/>
</dbReference>
<dbReference type="STRING" id="356660.SAMN05444336_1185"/>
<name>A0A1H3G579_9RHOB</name>
<accession>A0A1H3G579</accession>